<keyword evidence="3 6" id="KW-0812">Transmembrane</keyword>
<proteinExistence type="inferred from homology"/>
<dbReference type="EMBL" id="AYYZ01000004">
    <property type="protein sequence ID" value="KRM53338.1"/>
    <property type="molecule type" value="Genomic_DNA"/>
</dbReference>
<evidence type="ECO:0000313" key="8">
    <source>
        <dbReference type="Proteomes" id="UP000051291"/>
    </source>
</evidence>
<feature type="transmembrane region" description="Helical" evidence="6">
    <location>
        <begin position="81"/>
        <end position="101"/>
    </location>
</feature>
<keyword evidence="5 6" id="KW-0472">Membrane</keyword>
<evidence type="ECO:0000256" key="5">
    <source>
        <dbReference type="ARBA" id="ARBA00023136"/>
    </source>
</evidence>
<feature type="transmembrane region" description="Helical" evidence="6">
    <location>
        <begin position="47"/>
        <end position="69"/>
    </location>
</feature>
<comment type="caution">
    <text evidence="7">The sequence shown here is derived from an EMBL/GenBank/DDBJ whole genome shotgun (WGS) entry which is preliminary data.</text>
</comment>
<dbReference type="GO" id="GO:0005886">
    <property type="term" value="C:plasma membrane"/>
    <property type="evidence" value="ECO:0007669"/>
    <property type="project" value="TreeGrafter"/>
</dbReference>
<dbReference type="Proteomes" id="UP000051291">
    <property type="component" value="Unassembled WGS sequence"/>
</dbReference>
<dbReference type="InterPro" id="IPR006214">
    <property type="entry name" value="Bax_inhibitor_1-related"/>
</dbReference>
<evidence type="ECO:0000256" key="4">
    <source>
        <dbReference type="ARBA" id="ARBA00022989"/>
    </source>
</evidence>
<evidence type="ECO:0000256" key="3">
    <source>
        <dbReference type="ARBA" id="ARBA00022692"/>
    </source>
</evidence>
<dbReference type="AlphaFoldDB" id="A0A0R1ZGD2"/>
<feature type="transmembrane region" description="Helical" evidence="6">
    <location>
        <begin position="139"/>
        <end position="157"/>
    </location>
</feature>
<dbReference type="Pfam" id="PF01027">
    <property type="entry name" value="Bax1-I"/>
    <property type="match status" value="1"/>
</dbReference>
<comment type="subcellular location">
    <subcellularLocation>
        <location evidence="1">Membrane</location>
        <topology evidence="1">Multi-pass membrane protein</topology>
    </subcellularLocation>
</comment>
<name>A0A0R1ZGD2_9LACO</name>
<feature type="transmembrane region" description="Helical" evidence="6">
    <location>
        <begin position="163"/>
        <end position="179"/>
    </location>
</feature>
<keyword evidence="4 6" id="KW-1133">Transmembrane helix</keyword>
<comment type="similarity">
    <text evidence="2 6">Belongs to the BI1 family.</text>
</comment>
<dbReference type="PANTHER" id="PTHR23291">
    <property type="entry name" value="BAX INHIBITOR-RELATED"/>
    <property type="match status" value="1"/>
</dbReference>
<evidence type="ECO:0000256" key="1">
    <source>
        <dbReference type="ARBA" id="ARBA00004141"/>
    </source>
</evidence>
<evidence type="ECO:0000256" key="2">
    <source>
        <dbReference type="ARBA" id="ARBA00010350"/>
    </source>
</evidence>
<feature type="transmembrane region" description="Helical" evidence="6">
    <location>
        <begin position="22"/>
        <end position="41"/>
    </location>
</feature>
<reference evidence="7 8" key="1">
    <citation type="journal article" date="2015" name="Genome Announc.">
        <title>Expanding the biotechnology potential of lactobacilli through comparative genomics of 213 strains and associated genera.</title>
        <authorList>
            <person name="Sun Z."/>
            <person name="Harris H.M."/>
            <person name="McCann A."/>
            <person name="Guo C."/>
            <person name="Argimon S."/>
            <person name="Zhang W."/>
            <person name="Yang X."/>
            <person name="Jeffery I.B."/>
            <person name="Cooney J.C."/>
            <person name="Kagawa T.F."/>
            <person name="Liu W."/>
            <person name="Song Y."/>
            <person name="Salvetti E."/>
            <person name="Wrobel A."/>
            <person name="Rasinkangas P."/>
            <person name="Parkhill J."/>
            <person name="Rea M.C."/>
            <person name="O'Sullivan O."/>
            <person name="Ritari J."/>
            <person name="Douillard F.P."/>
            <person name="Paul Ross R."/>
            <person name="Yang R."/>
            <person name="Briner A.E."/>
            <person name="Felis G.E."/>
            <person name="de Vos W.M."/>
            <person name="Barrangou R."/>
            <person name="Klaenhammer T.R."/>
            <person name="Caufield P.W."/>
            <person name="Cui Y."/>
            <person name="Zhang H."/>
            <person name="O'Toole P.W."/>
        </authorList>
    </citation>
    <scope>NUCLEOTIDE SEQUENCE [LARGE SCALE GENOMIC DNA]</scope>
    <source>
        <strain evidence="7 8">DSM 20653</strain>
    </source>
</reference>
<gene>
    <name evidence="7" type="ORF">FC64_GL000622</name>
</gene>
<protein>
    <submittedName>
        <fullName evidence="7">Integral membrane protein</fullName>
    </submittedName>
</protein>
<keyword evidence="8" id="KW-1185">Reference proteome</keyword>
<evidence type="ECO:0000256" key="6">
    <source>
        <dbReference type="RuleBase" id="RU004379"/>
    </source>
</evidence>
<sequence length="230" mass="25671">MNNFDQQSSINMRGLNQFLSRMYGYMAGAIAISAVMAFITVKYLQYTIFSSPVIMIVLGIVSIVMVFSLSYNPNRSAAASILMLFGYAAIEGIFFSSILAVYTMKNITMAFVSAAVVFVVLSLFGLNTKKDLSRFGRQAFAALIALLIVSLINLFLHSAAIEYIFSYVGVVIFTILTAWDTQNMKNIYLQYGDQYEVNGLAVNGALQLYLDFINMFIYLIQIFGHNDNQN</sequence>
<dbReference type="CDD" id="cd10432">
    <property type="entry name" value="BI-1-like_bacterial"/>
    <property type="match status" value="1"/>
</dbReference>
<dbReference type="RefSeq" id="WP_057906110.1">
    <property type="nucleotide sequence ID" value="NZ_AYYZ01000004.1"/>
</dbReference>
<dbReference type="PATRIC" id="fig|1423820.4.peg.631"/>
<feature type="transmembrane region" description="Helical" evidence="6">
    <location>
        <begin position="107"/>
        <end position="127"/>
    </location>
</feature>
<feature type="transmembrane region" description="Helical" evidence="6">
    <location>
        <begin position="200"/>
        <end position="224"/>
    </location>
</feature>
<evidence type="ECO:0000313" key="7">
    <source>
        <dbReference type="EMBL" id="KRM53338.1"/>
    </source>
</evidence>
<dbReference type="STRING" id="1423820.FC64_GL000622"/>
<organism evidence="7 8">
    <name type="scientific">Ligilactobacillus araffinosus DSM 20653</name>
    <dbReference type="NCBI Taxonomy" id="1423820"/>
    <lineage>
        <taxon>Bacteria</taxon>
        <taxon>Bacillati</taxon>
        <taxon>Bacillota</taxon>
        <taxon>Bacilli</taxon>
        <taxon>Lactobacillales</taxon>
        <taxon>Lactobacillaceae</taxon>
        <taxon>Ligilactobacillus</taxon>
    </lineage>
</organism>
<dbReference type="PANTHER" id="PTHR23291:SF50">
    <property type="entry name" value="PROTEIN LIFEGUARD 4"/>
    <property type="match status" value="1"/>
</dbReference>
<accession>A0A0R1ZGD2</accession>